<dbReference type="RefSeq" id="WP_086681304.1">
    <property type="nucleotide sequence ID" value="NZ_FNUJ01000010.1"/>
</dbReference>
<dbReference type="STRING" id="218821.SAMN05421837_110254"/>
<evidence type="ECO:0008006" key="3">
    <source>
        <dbReference type="Google" id="ProtNLM"/>
    </source>
</evidence>
<proteinExistence type="predicted"/>
<evidence type="ECO:0000313" key="1">
    <source>
        <dbReference type="EMBL" id="SEF36499.1"/>
    </source>
</evidence>
<accession>A0A1H5RDU8</accession>
<gene>
    <name evidence="1" type="ORF">SAMN05421837_110254</name>
</gene>
<organism evidence="1 2">
    <name type="scientific">Amycolatopsis pretoriensis</name>
    <dbReference type="NCBI Taxonomy" id="218821"/>
    <lineage>
        <taxon>Bacteria</taxon>
        <taxon>Bacillati</taxon>
        <taxon>Actinomycetota</taxon>
        <taxon>Actinomycetes</taxon>
        <taxon>Pseudonocardiales</taxon>
        <taxon>Pseudonocardiaceae</taxon>
        <taxon>Amycolatopsis</taxon>
    </lineage>
</organism>
<evidence type="ECO:0000313" key="2">
    <source>
        <dbReference type="Proteomes" id="UP000198878"/>
    </source>
</evidence>
<protein>
    <recommendedName>
        <fullName evidence="3">DUF2180 family protein</fullName>
    </recommendedName>
</protein>
<dbReference type="Proteomes" id="UP000198878">
    <property type="component" value="Unassembled WGS sequence"/>
</dbReference>
<name>A0A1H5RDU8_9PSEU</name>
<keyword evidence="2" id="KW-1185">Reference proteome</keyword>
<dbReference type="OrthoDB" id="3628399at2"/>
<reference evidence="2" key="1">
    <citation type="submission" date="2016-10" db="EMBL/GenBank/DDBJ databases">
        <authorList>
            <person name="Varghese N."/>
            <person name="Submissions S."/>
        </authorList>
    </citation>
    <scope>NUCLEOTIDE SEQUENCE [LARGE SCALE GENOMIC DNA]</scope>
    <source>
        <strain evidence="2">DSM 44654</strain>
    </source>
</reference>
<dbReference type="EMBL" id="FNUJ01000010">
    <property type="protein sequence ID" value="SEF36499.1"/>
    <property type="molecule type" value="Genomic_DNA"/>
</dbReference>
<sequence>MAWECSDCNAREDEQGTVVVDAVCHHCGKPLCREHQVPVVLDPAFGAVAVLDAPVFGGLFPVHCDSCGKAHHGQGLPK</sequence>
<dbReference type="AlphaFoldDB" id="A0A1H5RDU8"/>